<evidence type="ECO:0008006" key="3">
    <source>
        <dbReference type="Google" id="ProtNLM"/>
    </source>
</evidence>
<evidence type="ECO:0000313" key="1">
    <source>
        <dbReference type="EMBL" id="MES1923614.1"/>
    </source>
</evidence>
<accession>A0ABV2AVB2</accession>
<name>A0ABV2AVB2_9EUKA</name>
<organism evidence="1 2">
    <name type="scientific">Bonamia ostreae</name>
    <dbReference type="NCBI Taxonomy" id="126728"/>
    <lineage>
        <taxon>Eukaryota</taxon>
        <taxon>Sar</taxon>
        <taxon>Rhizaria</taxon>
        <taxon>Endomyxa</taxon>
        <taxon>Ascetosporea</taxon>
        <taxon>Haplosporida</taxon>
        <taxon>Bonamia</taxon>
    </lineage>
</organism>
<dbReference type="EMBL" id="JBDODL010007205">
    <property type="protein sequence ID" value="MES1923614.1"/>
    <property type="molecule type" value="Genomic_DNA"/>
</dbReference>
<comment type="caution">
    <text evidence="1">The sequence shown here is derived from an EMBL/GenBank/DDBJ whole genome shotgun (WGS) entry which is preliminary data.</text>
</comment>
<proteinExistence type="predicted"/>
<protein>
    <recommendedName>
        <fullName evidence="3">Peptidylprolyl isomerase</fullName>
    </recommendedName>
</protein>
<feature type="non-terminal residue" evidence="1">
    <location>
        <position position="1"/>
    </location>
</feature>
<reference evidence="1 2" key="1">
    <citation type="journal article" date="2024" name="BMC Biol.">
        <title>Comparative genomics of Ascetosporea gives new insight into the evolutionary basis for animal parasitism in Rhizaria.</title>
        <authorList>
            <person name="Hiltunen Thoren M."/>
            <person name="Onut-Brannstrom I."/>
            <person name="Alfjorden A."/>
            <person name="Peckova H."/>
            <person name="Swords F."/>
            <person name="Hooper C."/>
            <person name="Holzer A.S."/>
            <person name="Bass D."/>
            <person name="Burki F."/>
        </authorList>
    </citation>
    <scope>NUCLEOTIDE SEQUENCE [LARGE SCALE GENOMIC DNA]</scope>
    <source>
        <strain evidence="1">20-A016</strain>
    </source>
</reference>
<keyword evidence="2" id="KW-1185">Reference proteome</keyword>
<dbReference type="Proteomes" id="UP001439008">
    <property type="component" value="Unassembled WGS sequence"/>
</dbReference>
<evidence type="ECO:0000313" key="2">
    <source>
        <dbReference type="Proteomes" id="UP001439008"/>
    </source>
</evidence>
<feature type="non-terminal residue" evidence="1">
    <location>
        <position position="161"/>
    </location>
</feature>
<sequence length="161" mass="17871">IASDMLTGQIGSQEEFERRISSAGLNPLNNSAYYNELQTINALSKQQLEGGLQESDDINLRQLYAIRLGAIESKAGKNVVDFAYKSGMPLTPLDYGSGASLIKRAAETNAYSKRFDQPINSLFTDVERKEYQRIFSEGYPETQVQTLKAISQINIPEAQQA</sequence>
<gene>
    <name evidence="1" type="ORF">MHBO_005219</name>
</gene>